<dbReference type="Pfam" id="PF00460">
    <property type="entry name" value="Flg_bb_rod"/>
    <property type="match status" value="1"/>
</dbReference>
<keyword evidence="8" id="KW-0969">Cilium</keyword>
<evidence type="ECO:0000256" key="3">
    <source>
        <dbReference type="ARBA" id="ARBA00023143"/>
    </source>
</evidence>
<name>A0A5C5XH62_9PLAN</name>
<dbReference type="GO" id="GO:0005829">
    <property type="term" value="C:cytosol"/>
    <property type="evidence" value="ECO:0007669"/>
    <property type="project" value="TreeGrafter"/>
</dbReference>
<feature type="domain" description="Flagellar hook protein FlgE D2" evidence="6">
    <location>
        <begin position="325"/>
        <end position="451"/>
    </location>
</feature>
<dbReference type="AlphaFoldDB" id="A0A5C5XH62"/>
<reference evidence="8 9" key="1">
    <citation type="submission" date="2019-02" db="EMBL/GenBank/DDBJ databases">
        <title>Deep-cultivation of Planctomycetes and their phenomic and genomic characterization uncovers novel biology.</title>
        <authorList>
            <person name="Wiegand S."/>
            <person name="Jogler M."/>
            <person name="Boedeker C."/>
            <person name="Pinto D."/>
            <person name="Vollmers J."/>
            <person name="Rivas-Marin E."/>
            <person name="Kohn T."/>
            <person name="Peeters S.H."/>
            <person name="Heuer A."/>
            <person name="Rast P."/>
            <person name="Oberbeckmann S."/>
            <person name="Bunk B."/>
            <person name="Jeske O."/>
            <person name="Meyerdierks A."/>
            <person name="Storesund J.E."/>
            <person name="Kallscheuer N."/>
            <person name="Luecker S."/>
            <person name="Lage O.M."/>
            <person name="Pohl T."/>
            <person name="Merkel B.J."/>
            <person name="Hornburger P."/>
            <person name="Mueller R.-W."/>
            <person name="Bruemmer F."/>
            <person name="Labrenz M."/>
            <person name="Spormann A.M."/>
            <person name="Op Den Camp H."/>
            <person name="Overmann J."/>
            <person name="Amann R."/>
            <person name="Jetten M.S.M."/>
            <person name="Mascher T."/>
            <person name="Medema M.H."/>
            <person name="Devos D.P."/>
            <person name="Kaster A.-K."/>
            <person name="Ovreas L."/>
            <person name="Rohde M."/>
            <person name="Galperin M.Y."/>
            <person name="Jogler C."/>
        </authorList>
    </citation>
    <scope>NUCLEOTIDE SEQUENCE [LARGE SCALE GENOMIC DNA]</scope>
    <source>
        <strain evidence="8 9">Pan54</strain>
    </source>
</reference>
<evidence type="ECO:0000256" key="1">
    <source>
        <dbReference type="ARBA" id="ARBA00004117"/>
    </source>
</evidence>
<comment type="caution">
    <text evidence="8">The sequence shown here is derived from an EMBL/GenBank/DDBJ whole genome shotgun (WGS) entry which is preliminary data.</text>
</comment>
<evidence type="ECO:0000313" key="9">
    <source>
        <dbReference type="Proteomes" id="UP000316095"/>
    </source>
</evidence>
<protein>
    <recommendedName>
        <fullName evidence="4">Flagellar hook protein FlgE</fullName>
    </recommendedName>
</protein>
<evidence type="ECO:0000259" key="6">
    <source>
        <dbReference type="Pfam" id="PF07559"/>
    </source>
</evidence>
<comment type="function">
    <text evidence="4">A flexible structure which links the flagellar filament to the drive apparatus in the basal body.</text>
</comment>
<feature type="domain" description="Flagellar hook protein FlgE/F/G-like D1" evidence="7">
    <location>
        <begin position="97"/>
        <end position="174"/>
    </location>
</feature>
<dbReference type="InterPro" id="IPR053967">
    <property type="entry name" value="LlgE_F_G-like_D1"/>
</dbReference>
<keyword evidence="8" id="KW-0966">Cell projection</keyword>
<dbReference type="InterPro" id="IPR037058">
    <property type="entry name" value="Falgellar_hook_FlgE_sf"/>
</dbReference>
<dbReference type="GO" id="GO:0009425">
    <property type="term" value="C:bacterial-type flagellum basal body"/>
    <property type="evidence" value="ECO:0007669"/>
    <property type="project" value="UniProtKB-SubCell"/>
</dbReference>
<evidence type="ECO:0000259" key="5">
    <source>
        <dbReference type="Pfam" id="PF00460"/>
    </source>
</evidence>
<dbReference type="PANTHER" id="PTHR30435:SF1">
    <property type="entry name" value="FLAGELLAR HOOK PROTEIN FLGE"/>
    <property type="match status" value="1"/>
</dbReference>
<feature type="domain" description="Flagellar basal body rod protein N-terminal" evidence="5">
    <location>
        <begin position="8"/>
        <end position="37"/>
    </location>
</feature>
<dbReference type="InterPro" id="IPR037925">
    <property type="entry name" value="FlgE/F/G-like"/>
</dbReference>
<dbReference type="InterPro" id="IPR020013">
    <property type="entry name" value="Flagellar_FlgE/F/G"/>
</dbReference>
<sequence>MGLTSALTTSLNGLALNEQTIDVIGNNIANAGTNGYKASNVLFQTQLSRTLSVGSRPTTGNGGTNPKQIGLGANSAAIVKDFTQGSITNSASPSDLAIQGDGFFIVSGSDGNVYTRAGNFNLSSEDSLVTPAGLRVQGYGVDEDFNLVTTQLTDIEIPLGDLTVAQQTRNVEISGAVLSTGSVSTQGTTLSSQDAFVNTAGGTVVGGDTASGTTLLTDLYKDGDTTALFNANDVITFTPRKGGRLLEPQTLAVTATTSLAELLTMMDQTLGIHSGGDVPTEGGSNPGITIDANGLIQVIGNRGSVNDISLTLGDFTKTDGTTSATVEIPFSKNQTADGESSITDFIVYDSLGQEVNVKLTTYLESRDSTSSTFRYFLESNDDSDADVVLANGSFVFDGVGEVSSGAIQQFSIDRNNTAAVSPMQINIDFSTLTGISTTSAGSAITLQSQDGSSPGSLSRFVIDETGVINGIFDNGIIRTLGQVVLARFSNPQGLLDNGNTTFLEGVSSGTPFLVTAGNFGAGTIRSGSIELSNTDIGRNLVDLIVSSTNYRGNARVIDSVQRLVDELLLLGR</sequence>
<dbReference type="GO" id="GO:0071978">
    <property type="term" value="P:bacterial-type flagellum-dependent swarming motility"/>
    <property type="evidence" value="ECO:0007669"/>
    <property type="project" value="TreeGrafter"/>
</dbReference>
<comment type="similarity">
    <text evidence="2 4">Belongs to the flagella basal body rod proteins family.</text>
</comment>
<dbReference type="EMBL" id="SJPG01000001">
    <property type="protein sequence ID" value="TWT62039.1"/>
    <property type="molecule type" value="Genomic_DNA"/>
</dbReference>
<dbReference type="InterPro" id="IPR001444">
    <property type="entry name" value="Flag_bb_rod_N"/>
</dbReference>
<keyword evidence="9" id="KW-1185">Reference proteome</keyword>
<organism evidence="8 9">
    <name type="scientific">Rubinisphaera italica</name>
    <dbReference type="NCBI Taxonomy" id="2527969"/>
    <lineage>
        <taxon>Bacteria</taxon>
        <taxon>Pseudomonadati</taxon>
        <taxon>Planctomycetota</taxon>
        <taxon>Planctomycetia</taxon>
        <taxon>Planctomycetales</taxon>
        <taxon>Planctomycetaceae</taxon>
        <taxon>Rubinisphaera</taxon>
    </lineage>
</organism>
<evidence type="ECO:0000256" key="2">
    <source>
        <dbReference type="ARBA" id="ARBA00009677"/>
    </source>
</evidence>
<dbReference type="NCBIfam" id="TIGR03506">
    <property type="entry name" value="FlgEFG_subfam"/>
    <property type="match status" value="2"/>
</dbReference>
<accession>A0A5C5XH62</accession>
<dbReference type="Pfam" id="PF22692">
    <property type="entry name" value="LlgE_F_G_D1"/>
    <property type="match status" value="1"/>
</dbReference>
<dbReference type="Pfam" id="PF07559">
    <property type="entry name" value="FlgE_D2"/>
    <property type="match status" value="1"/>
</dbReference>
<evidence type="ECO:0000256" key="4">
    <source>
        <dbReference type="RuleBase" id="RU362116"/>
    </source>
</evidence>
<gene>
    <name evidence="8" type="primary">flgE</name>
    <name evidence="8" type="ORF">Pan54_27780</name>
</gene>
<dbReference type="GO" id="GO:0009424">
    <property type="term" value="C:bacterial-type flagellum hook"/>
    <property type="evidence" value="ECO:0007669"/>
    <property type="project" value="TreeGrafter"/>
</dbReference>
<dbReference type="OrthoDB" id="9804559at2"/>
<dbReference type="SUPFAM" id="SSF117143">
    <property type="entry name" value="Flagellar hook protein flgE"/>
    <property type="match status" value="2"/>
</dbReference>
<evidence type="ECO:0000259" key="7">
    <source>
        <dbReference type="Pfam" id="PF22692"/>
    </source>
</evidence>
<evidence type="ECO:0000313" key="8">
    <source>
        <dbReference type="EMBL" id="TWT62039.1"/>
    </source>
</evidence>
<dbReference type="Proteomes" id="UP000316095">
    <property type="component" value="Unassembled WGS sequence"/>
</dbReference>
<dbReference type="RefSeq" id="WP_146503940.1">
    <property type="nucleotide sequence ID" value="NZ_SJPG01000001.1"/>
</dbReference>
<proteinExistence type="inferred from homology"/>
<keyword evidence="8" id="KW-0282">Flagellum</keyword>
<keyword evidence="3 4" id="KW-0975">Bacterial flagellum</keyword>
<dbReference type="PANTHER" id="PTHR30435">
    <property type="entry name" value="FLAGELLAR PROTEIN"/>
    <property type="match status" value="1"/>
</dbReference>
<comment type="subcellular location">
    <subcellularLocation>
        <location evidence="1 4">Bacterial flagellum basal body</location>
    </subcellularLocation>
</comment>
<dbReference type="Gene3D" id="2.60.98.20">
    <property type="entry name" value="Flagellar hook protein FlgE"/>
    <property type="match status" value="1"/>
</dbReference>
<dbReference type="InterPro" id="IPR011491">
    <property type="entry name" value="FlgE_D2"/>
</dbReference>